<dbReference type="EMBL" id="LGRB01000020">
    <property type="protein sequence ID" value="OCT44768.1"/>
    <property type="molecule type" value="Genomic_DNA"/>
</dbReference>
<protein>
    <submittedName>
        <fullName evidence="1">Uncharacterized protein</fullName>
    </submittedName>
</protein>
<dbReference type="AlphaFoldDB" id="A0A1C1C8I9"/>
<evidence type="ECO:0000313" key="2">
    <source>
        <dbReference type="Proteomes" id="UP000094526"/>
    </source>
</evidence>
<proteinExistence type="predicted"/>
<keyword evidence="2" id="KW-1185">Reference proteome</keyword>
<sequence>MSFARVVGVLRPNDTTICDYYTPLILGKENTSANELELMALITHTFSRQLHHSYGIKVDGTVGPRTLQGHDINLLPYFTGGYVSSNDVGKASVVNFLDDGGATARLTNKPADTNNSNQ</sequence>
<accession>A0A1C1C8I9</accession>
<comment type="caution">
    <text evidence="1">The sequence shown here is derived from an EMBL/GenBank/DDBJ whole genome shotgun (WGS) entry which is preliminary data.</text>
</comment>
<evidence type="ECO:0000313" key="1">
    <source>
        <dbReference type="EMBL" id="OCT44768.1"/>
    </source>
</evidence>
<dbReference type="Proteomes" id="UP000094526">
    <property type="component" value="Unassembled WGS sequence"/>
</dbReference>
<name>A0A1C1C8I9_9EURO</name>
<organism evidence="1 2">
    <name type="scientific">Cladophialophora carrionii</name>
    <dbReference type="NCBI Taxonomy" id="86049"/>
    <lineage>
        <taxon>Eukaryota</taxon>
        <taxon>Fungi</taxon>
        <taxon>Dikarya</taxon>
        <taxon>Ascomycota</taxon>
        <taxon>Pezizomycotina</taxon>
        <taxon>Eurotiomycetes</taxon>
        <taxon>Chaetothyriomycetidae</taxon>
        <taxon>Chaetothyriales</taxon>
        <taxon>Herpotrichiellaceae</taxon>
        <taxon>Cladophialophora</taxon>
    </lineage>
</organism>
<dbReference type="VEuPathDB" id="FungiDB:CLCR_06434"/>
<dbReference type="OrthoDB" id="2110578at2759"/>
<gene>
    <name evidence="1" type="ORF">CLCR_06434</name>
</gene>
<dbReference type="VEuPathDB" id="FungiDB:G647_07442"/>
<dbReference type="STRING" id="86049.A0A1C1C8I9"/>
<reference evidence="2" key="1">
    <citation type="submission" date="2015-07" db="EMBL/GenBank/DDBJ databases">
        <authorList>
            <person name="Teixeira M.M."/>
            <person name="Souza R.C."/>
            <person name="Almeida L.G."/>
            <person name="Vicente V.A."/>
            <person name="de Hoog S."/>
            <person name="Bocca A.L."/>
            <person name="de Almeida S.R."/>
            <person name="Vasconcelos A.T."/>
            <person name="Felipe M.S."/>
        </authorList>
    </citation>
    <scope>NUCLEOTIDE SEQUENCE [LARGE SCALE GENOMIC DNA]</scope>
    <source>
        <strain evidence="2">KSF</strain>
    </source>
</reference>